<evidence type="ECO:0000313" key="1">
    <source>
        <dbReference type="EMBL" id="MDR7149934.1"/>
    </source>
</evidence>
<proteinExistence type="predicted"/>
<protein>
    <submittedName>
        <fullName evidence="1">Uncharacterized protein</fullName>
    </submittedName>
</protein>
<gene>
    <name evidence="1" type="ORF">J2W49_001889</name>
</gene>
<organism evidence="1 2">
    <name type="scientific">Hydrogenophaga palleronii</name>
    <dbReference type="NCBI Taxonomy" id="65655"/>
    <lineage>
        <taxon>Bacteria</taxon>
        <taxon>Pseudomonadati</taxon>
        <taxon>Pseudomonadota</taxon>
        <taxon>Betaproteobacteria</taxon>
        <taxon>Burkholderiales</taxon>
        <taxon>Comamonadaceae</taxon>
        <taxon>Hydrogenophaga</taxon>
    </lineage>
</organism>
<accession>A0ABU1WLL3</accession>
<reference evidence="1 2" key="1">
    <citation type="submission" date="2023-07" db="EMBL/GenBank/DDBJ databases">
        <title>Sorghum-associated microbial communities from plants grown in Nebraska, USA.</title>
        <authorList>
            <person name="Schachtman D."/>
        </authorList>
    </citation>
    <scope>NUCLEOTIDE SEQUENCE [LARGE SCALE GENOMIC DNA]</scope>
    <source>
        <strain evidence="1 2">4249</strain>
    </source>
</reference>
<dbReference type="RefSeq" id="WP_310314804.1">
    <property type="nucleotide sequence ID" value="NZ_JAVDWU010000003.1"/>
</dbReference>
<keyword evidence="2" id="KW-1185">Reference proteome</keyword>
<sequence length="278" mass="30643">MTSTSVNEMEANLMPVTFHPSADRSSLLLKPHTILYPPVPRGSGWVAEDIAHELNTDVDTVWKPMHGMLDCSDSLLTMRYFGMQSLQLRLGQLMQGRSMLLSPEINLFLKGRFDHVYVTTDSYHRFAGGKGQVLGDPQSQPLYFDVPGRRLVVDVSRSFVAKSSQVTAGAIQGLIALAESPSLKGHVERLWVSLEPACSPELVEQAVGALQETARCITRHVLREPDLQLIPSAQRLAEEVGSRRIAQALLTSSAEETHATVEAFAALWRQRPSATLTD</sequence>
<evidence type="ECO:0000313" key="2">
    <source>
        <dbReference type="Proteomes" id="UP001265700"/>
    </source>
</evidence>
<dbReference type="EMBL" id="JAVDWU010000003">
    <property type="protein sequence ID" value="MDR7149934.1"/>
    <property type="molecule type" value="Genomic_DNA"/>
</dbReference>
<name>A0ABU1WLL3_9BURK</name>
<comment type="caution">
    <text evidence="1">The sequence shown here is derived from an EMBL/GenBank/DDBJ whole genome shotgun (WGS) entry which is preliminary data.</text>
</comment>
<dbReference type="Proteomes" id="UP001265700">
    <property type="component" value="Unassembled WGS sequence"/>
</dbReference>